<dbReference type="SUPFAM" id="SSF53850">
    <property type="entry name" value="Periplasmic binding protein-like II"/>
    <property type="match status" value="1"/>
</dbReference>
<dbReference type="Proteomes" id="UP000013167">
    <property type="component" value="Unassembled WGS sequence"/>
</dbReference>
<keyword evidence="2 4" id="KW-0479">Metal-binding</keyword>
<keyword evidence="3 6" id="KW-0732">Signal</keyword>
<feature type="region of interest" description="Disordered" evidence="5">
    <location>
        <begin position="30"/>
        <end position="52"/>
    </location>
</feature>
<dbReference type="InterPro" id="IPR050682">
    <property type="entry name" value="ModA/WtpA"/>
</dbReference>
<dbReference type="PANTHER" id="PTHR30632">
    <property type="entry name" value="MOLYBDATE-BINDING PERIPLASMIC PROTEIN"/>
    <property type="match status" value="1"/>
</dbReference>
<feature type="signal peptide" evidence="6">
    <location>
        <begin position="1"/>
        <end position="21"/>
    </location>
</feature>
<evidence type="ECO:0000256" key="6">
    <source>
        <dbReference type="SAM" id="SignalP"/>
    </source>
</evidence>
<keyword evidence="8" id="KW-1185">Reference proteome</keyword>
<evidence type="ECO:0000256" key="4">
    <source>
        <dbReference type="PIRSR" id="PIRSR004846-1"/>
    </source>
</evidence>
<dbReference type="GO" id="GO:0046872">
    <property type="term" value="F:metal ion binding"/>
    <property type="evidence" value="ECO:0007669"/>
    <property type="project" value="UniProtKB-KW"/>
</dbReference>
<evidence type="ECO:0000256" key="3">
    <source>
        <dbReference type="ARBA" id="ARBA00022729"/>
    </source>
</evidence>
<dbReference type="EMBL" id="CAIZ01000140">
    <property type="protein sequence ID" value="CCH70896.1"/>
    <property type="molecule type" value="Genomic_DNA"/>
</dbReference>
<protein>
    <submittedName>
        <fullName evidence="7">Molybdenum ABC transporter, periplasmic molybdate-binding protein</fullName>
    </submittedName>
</protein>
<feature type="binding site" evidence="4">
    <location>
        <position position="91"/>
    </location>
    <ligand>
        <name>molybdate</name>
        <dbReference type="ChEBI" id="CHEBI:36264"/>
    </ligand>
</feature>
<evidence type="ECO:0000256" key="2">
    <source>
        <dbReference type="ARBA" id="ARBA00022723"/>
    </source>
</evidence>
<dbReference type="Gene3D" id="3.40.190.10">
    <property type="entry name" value="Periplasmic binding protein-like II"/>
    <property type="match status" value="2"/>
</dbReference>
<dbReference type="NCBIfam" id="TIGR01256">
    <property type="entry name" value="modA"/>
    <property type="match status" value="1"/>
</dbReference>
<dbReference type="PANTHER" id="PTHR30632:SF0">
    <property type="entry name" value="SULFATE-BINDING PROTEIN"/>
    <property type="match status" value="1"/>
</dbReference>
<dbReference type="eggNOG" id="COG0725">
    <property type="taxonomic scope" value="Bacteria"/>
</dbReference>
<dbReference type="STRING" id="1193181.BN10_690030"/>
<evidence type="ECO:0000313" key="8">
    <source>
        <dbReference type="Proteomes" id="UP000013167"/>
    </source>
</evidence>
<proteinExistence type="inferred from homology"/>
<dbReference type="InterPro" id="IPR005950">
    <property type="entry name" value="ModA"/>
</dbReference>
<comment type="caution">
    <text evidence="7">The sequence shown here is derived from an EMBL/GenBank/DDBJ whole genome shotgun (WGS) entry which is preliminary data.</text>
</comment>
<organism evidence="7 8">
    <name type="scientific">Phycicoccus elongatus Lp2</name>
    <dbReference type="NCBI Taxonomy" id="1193181"/>
    <lineage>
        <taxon>Bacteria</taxon>
        <taxon>Bacillati</taxon>
        <taxon>Actinomycetota</taxon>
        <taxon>Actinomycetes</taxon>
        <taxon>Micrococcales</taxon>
        <taxon>Intrasporangiaceae</taxon>
        <taxon>Phycicoccus</taxon>
    </lineage>
</organism>
<feature type="binding site" evidence="4">
    <location>
        <position position="193"/>
    </location>
    <ligand>
        <name>molybdate</name>
        <dbReference type="ChEBI" id="CHEBI:36264"/>
    </ligand>
</feature>
<feature type="chain" id="PRO_5038550146" evidence="6">
    <location>
        <begin position="22"/>
        <end position="272"/>
    </location>
</feature>
<sequence length="272" mass="26946">MKRLSLPLMTAVGLMGMTALTACGSGSTDSATSASAAMTPSASSTPSPSSTLSGTVTVLAAASLTESFTALEKSFEAANPGVDVTISFGSSATLAQQIAQGAPADLYASAGTKALDQLPAEAKAKPTTTLARNVLEIATPPGNPKKVTGLASLADASINVVLCAETVPCGSAADAVLTKAAVTAHVVSREVDVKATLAKITLGEADAAIVYHSDVVAAGSKVEGVEIPAAQNTTLAYPLVRLTDTAATKAFADLLASAAGLKELEAVGFLAP</sequence>
<dbReference type="OrthoDB" id="9785015at2"/>
<evidence type="ECO:0000256" key="5">
    <source>
        <dbReference type="SAM" id="MobiDB-lite"/>
    </source>
</evidence>
<keyword evidence="4" id="KW-0500">Molybdenum</keyword>
<dbReference type="GO" id="GO:0030973">
    <property type="term" value="F:molybdate ion binding"/>
    <property type="evidence" value="ECO:0007669"/>
    <property type="project" value="TreeGrafter"/>
</dbReference>
<dbReference type="RefSeq" id="WP_010850739.1">
    <property type="nucleotide sequence ID" value="NZ_HF570956.1"/>
</dbReference>
<accession>N0E4Q6</accession>
<dbReference type="PIRSF" id="PIRSF004846">
    <property type="entry name" value="ModA"/>
    <property type="match status" value="1"/>
</dbReference>
<feature type="binding site" evidence="4">
    <location>
        <position position="211"/>
    </location>
    <ligand>
        <name>molybdate</name>
        <dbReference type="ChEBI" id="CHEBI:36264"/>
    </ligand>
</feature>
<comment type="similarity">
    <text evidence="1">Belongs to the bacterial solute-binding protein ModA family.</text>
</comment>
<dbReference type="HOGENOM" id="CLU_065520_0_1_11"/>
<dbReference type="AlphaFoldDB" id="N0E4Q6"/>
<name>N0E4Q6_9MICO</name>
<evidence type="ECO:0000313" key="7">
    <source>
        <dbReference type="EMBL" id="CCH70896.1"/>
    </source>
</evidence>
<reference evidence="7 8" key="1">
    <citation type="journal article" date="2013" name="ISME J.">
        <title>A metabolic model for members of the genus Tetrasphaera involved in enhanced biological phosphorus removal.</title>
        <authorList>
            <person name="Kristiansen R."/>
            <person name="Nguyen H.T.T."/>
            <person name="Saunders A.M."/>
            <person name="Nielsen J.L."/>
            <person name="Wimmer R."/>
            <person name="Le V.Q."/>
            <person name="McIlroy S.J."/>
            <person name="Petrovski S."/>
            <person name="Seviour R.J."/>
            <person name="Calteau A."/>
            <person name="Nielsen K.L."/>
            <person name="Nielsen P.H."/>
        </authorList>
    </citation>
    <scope>NUCLEOTIDE SEQUENCE [LARGE SCALE GENOMIC DNA]</scope>
    <source>
        <strain evidence="7 8">Lp2</strain>
    </source>
</reference>
<dbReference type="GO" id="GO:0015689">
    <property type="term" value="P:molybdate ion transport"/>
    <property type="evidence" value="ECO:0007669"/>
    <property type="project" value="InterPro"/>
</dbReference>
<evidence type="ECO:0000256" key="1">
    <source>
        <dbReference type="ARBA" id="ARBA00009175"/>
    </source>
</evidence>
<gene>
    <name evidence="7" type="ORF">BN10_690030</name>
</gene>
<dbReference type="PROSITE" id="PS51257">
    <property type="entry name" value="PROKAR_LIPOPROTEIN"/>
    <property type="match status" value="1"/>
</dbReference>
<feature type="binding site" evidence="4">
    <location>
        <position position="63"/>
    </location>
    <ligand>
        <name>molybdate</name>
        <dbReference type="ChEBI" id="CHEBI:36264"/>
    </ligand>
</feature>
<dbReference type="Pfam" id="PF13531">
    <property type="entry name" value="SBP_bac_11"/>
    <property type="match status" value="1"/>
</dbReference>